<dbReference type="AlphaFoldDB" id="A0A418PUZ4"/>
<dbReference type="GO" id="GO:0005737">
    <property type="term" value="C:cytoplasm"/>
    <property type="evidence" value="ECO:0007669"/>
    <property type="project" value="UniProtKB-ARBA"/>
</dbReference>
<dbReference type="PANTHER" id="PTHR19308">
    <property type="entry name" value="PHOSPHATIDYLCHOLINE TRANSFER PROTEIN"/>
    <property type="match status" value="1"/>
</dbReference>
<reference evidence="2 3" key="1">
    <citation type="submission" date="2018-09" db="EMBL/GenBank/DDBJ databases">
        <authorList>
            <person name="Wang X."/>
            <person name="Du Z."/>
        </authorList>
    </citation>
    <scope>NUCLEOTIDE SEQUENCE [LARGE SCALE GENOMIC DNA]</scope>
    <source>
        <strain evidence="2 3">N3</strain>
    </source>
</reference>
<dbReference type="Proteomes" id="UP000283522">
    <property type="component" value="Unassembled WGS sequence"/>
</dbReference>
<name>A0A418PUZ4_9BACT</name>
<dbReference type="InterPro" id="IPR023393">
    <property type="entry name" value="START-like_dom_sf"/>
</dbReference>
<comment type="caution">
    <text evidence="2">The sequence shown here is derived from an EMBL/GenBank/DDBJ whole genome shotgun (WGS) entry which is preliminary data.</text>
</comment>
<dbReference type="SUPFAM" id="SSF55961">
    <property type="entry name" value="Bet v1-like"/>
    <property type="match status" value="1"/>
</dbReference>
<dbReference type="EMBL" id="QXML01000002">
    <property type="protein sequence ID" value="RIW17414.1"/>
    <property type="molecule type" value="Genomic_DNA"/>
</dbReference>
<keyword evidence="3" id="KW-1185">Reference proteome</keyword>
<gene>
    <name evidence="2" type="ORF">D0X99_06725</name>
</gene>
<proteinExistence type="predicted"/>
<sequence length="194" mass="22597">MTFFSWILVTQQKDCELRKSADGIEVYTCKMEDSKINSIQSTFTVSSSFTTLSEALFDLNNFHKWQYKIIKTEMLKRISKDEFIYRAELETPWPVSNRDLILHVKMSQTATPQEYHFSAIGKPDFIPPREGFVRVPVSEAHWYIKVLDKNNIHIRHSILIDPGGSIPSWLMNLSLAEGPYETFKNLRNYLGSER</sequence>
<dbReference type="GO" id="GO:0008289">
    <property type="term" value="F:lipid binding"/>
    <property type="evidence" value="ECO:0007669"/>
    <property type="project" value="InterPro"/>
</dbReference>
<dbReference type="Gene3D" id="3.30.530.20">
    <property type="match status" value="1"/>
</dbReference>
<dbReference type="InterPro" id="IPR051213">
    <property type="entry name" value="START_lipid_transfer"/>
</dbReference>
<dbReference type="OrthoDB" id="5734556at2"/>
<feature type="domain" description="START" evidence="1">
    <location>
        <begin position="6"/>
        <end position="194"/>
    </location>
</feature>
<organism evidence="2 3">
    <name type="scientific">Algoriphagus lacus</name>
    <dbReference type="NCBI Taxonomy" id="2056311"/>
    <lineage>
        <taxon>Bacteria</taxon>
        <taxon>Pseudomonadati</taxon>
        <taxon>Bacteroidota</taxon>
        <taxon>Cytophagia</taxon>
        <taxon>Cytophagales</taxon>
        <taxon>Cyclobacteriaceae</taxon>
        <taxon>Algoriphagus</taxon>
    </lineage>
</organism>
<dbReference type="InterPro" id="IPR002913">
    <property type="entry name" value="START_lipid-bd_dom"/>
</dbReference>
<dbReference type="PIRSF" id="PIRSF039033">
    <property type="entry name" value="START_dom"/>
    <property type="match status" value="1"/>
</dbReference>
<dbReference type="Pfam" id="PF01852">
    <property type="entry name" value="START"/>
    <property type="match status" value="1"/>
</dbReference>
<protein>
    <recommendedName>
        <fullName evidence="1">START domain-containing protein</fullName>
    </recommendedName>
</protein>
<evidence type="ECO:0000259" key="1">
    <source>
        <dbReference type="PROSITE" id="PS50848"/>
    </source>
</evidence>
<dbReference type="InterPro" id="IPR028347">
    <property type="entry name" value="START_dom_prot"/>
</dbReference>
<evidence type="ECO:0000313" key="2">
    <source>
        <dbReference type="EMBL" id="RIW17414.1"/>
    </source>
</evidence>
<dbReference type="RefSeq" id="WP_119476851.1">
    <property type="nucleotide sequence ID" value="NZ_QXML01000002.1"/>
</dbReference>
<evidence type="ECO:0000313" key="3">
    <source>
        <dbReference type="Proteomes" id="UP000283522"/>
    </source>
</evidence>
<dbReference type="PANTHER" id="PTHR19308:SF14">
    <property type="entry name" value="START DOMAIN-CONTAINING PROTEIN"/>
    <property type="match status" value="1"/>
</dbReference>
<dbReference type="PROSITE" id="PS50848">
    <property type="entry name" value="START"/>
    <property type="match status" value="1"/>
</dbReference>
<accession>A0A418PUZ4</accession>